<feature type="signal peptide" evidence="2">
    <location>
        <begin position="1"/>
        <end position="34"/>
    </location>
</feature>
<protein>
    <recommendedName>
        <fullName evidence="5">DUF3298 domain-containing protein</fullName>
    </recommendedName>
</protein>
<accession>A0A4V2JG62</accession>
<evidence type="ECO:0000256" key="1">
    <source>
        <dbReference type="SAM" id="MobiDB-lite"/>
    </source>
</evidence>
<dbReference type="AlphaFoldDB" id="A0A4V2JG62"/>
<gene>
    <name evidence="3" type="ORF">EYS42_03670</name>
</gene>
<dbReference type="RefSeq" id="WP_130966459.1">
    <property type="nucleotide sequence ID" value="NZ_SIXI01000001.1"/>
</dbReference>
<proteinExistence type="predicted"/>
<dbReference type="EMBL" id="SIXI01000001">
    <property type="protein sequence ID" value="TBO34516.1"/>
    <property type="molecule type" value="Genomic_DNA"/>
</dbReference>
<keyword evidence="2" id="KW-0732">Signal</keyword>
<feature type="region of interest" description="Disordered" evidence="1">
    <location>
        <begin position="110"/>
        <end position="141"/>
    </location>
</feature>
<sequence>MTPRRSFACQLLPHTLTALLTAVLTAVSATQAWAATPWAGLYQGQIGTRHVTVALYPDEQQRLTGRYFDEAVGRDRLLWGPAVQAIQPGQPLVLDECDPSEALPFEPCESPAARWTLPDSPARTGGQWKARQPKDGHPLPSEGIQLRRVSGYTPSASALNDPYEQARFKGIRAETRPGGQMGPAHWQTLLDPRSDVRTVQLTAGGTPQARQRINAQLQQQWRERVRDWLTAVDFTDDQQVVFANPRWLTVTRTYGFYFAGAAHPAGGFEVNTFDLRTGQPHRWAPMFRMVGQPGERLDLQRTDLLPALALKAFAARKADQAGQAADPDDTACEDLVLERYACERGQCSAPDLAHAPGPQDWLMWPTGQGLAVSPDIYPEAARSCRGHHVVLPWTEVRATLVKKQPLP</sequence>
<organism evidence="3 4">
    <name type="scientific">Aquabacterium lacunae</name>
    <dbReference type="NCBI Taxonomy" id="2528630"/>
    <lineage>
        <taxon>Bacteria</taxon>
        <taxon>Pseudomonadati</taxon>
        <taxon>Pseudomonadota</taxon>
        <taxon>Betaproteobacteria</taxon>
        <taxon>Burkholderiales</taxon>
        <taxon>Aquabacterium</taxon>
    </lineage>
</organism>
<name>A0A4V2JG62_9BURK</name>
<dbReference type="OrthoDB" id="9149399at2"/>
<evidence type="ECO:0008006" key="5">
    <source>
        <dbReference type="Google" id="ProtNLM"/>
    </source>
</evidence>
<comment type="caution">
    <text evidence="3">The sequence shown here is derived from an EMBL/GenBank/DDBJ whole genome shotgun (WGS) entry which is preliminary data.</text>
</comment>
<evidence type="ECO:0000313" key="4">
    <source>
        <dbReference type="Proteomes" id="UP000292120"/>
    </source>
</evidence>
<evidence type="ECO:0000256" key="2">
    <source>
        <dbReference type="SAM" id="SignalP"/>
    </source>
</evidence>
<dbReference type="Proteomes" id="UP000292120">
    <property type="component" value="Unassembled WGS sequence"/>
</dbReference>
<feature type="chain" id="PRO_5020518758" description="DUF3298 domain-containing protein" evidence="2">
    <location>
        <begin position="35"/>
        <end position="407"/>
    </location>
</feature>
<keyword evidence="4" id="KW-1185">Reference proteome</keyword>
<reference evidence="3 4" key="1">
    <citation type="submission" date="2019-02" db="EMBL/GenBank/DDBJ databases">
        <title>Aquabacterium sp. strain KMB7.</title>
        <authorList>
            <person name="Chen W.-M."/>
        </authorList>
    </citation>
    <scope>NUCLEOTIDE SEQUENCE [LARGE SCALE GENOMIC DNA]</scope>
    <source>
        <strain evidence="3 4">KMB7</strain>
    </source>
</reference>
<evidence type="ECO:0000313" key="3">
    <source>
        <dbReference type="EMBL" id="TBO34516.1"/>
    </source>
</evidence>